<name>A0A271IX46_9BACT</name>
<protein>
    <recommendedName>
        <fullName evidence="2">histidine kinase</fullName>
        <ecNumber evidence="2">2.7.13.3</ecNumber>
    </recommendedName>
</protein>
<dbReference type="Gene3D" id="3.30.565.10">
    <property type="entry name" value="Histidine kinase-like ATPase, C-terminal domain"/>
    <property type="match status" value="1"/>
</dbReference>
<feature type="region of interest" description="Disordered" evidence="6">
    <location>
        <begin position="126"/>
        <end position="154"/>
    </location>
</feature>
<evidence type="ECO:0000256" key="5">
    <source>
        <dbReference type="ARBA" id="ARBA00022777"/>
    </source>
</evidence>
<dbReference type="InterPro" id="IPR004358">
    <property type="entry name" value="Sig_transdc_His_kin-like_C"/>
</dbReference>
<dbReference type="InterPro" id="IPR035965">
    <property type="entry name" value="PAS-like_dom_sf"/>
</dbReference>
<dbReference type="PRINTS" id="PR00344">
    <property type="entry name" value="BCTRLSENSOR"/>
</dbReference>
<dbReference type="InterPro" id="IPR003594">
    <property type="entry name" value="HATPase_dom"/>
</dbReference>
<dbReference type="InterPro" id="IPR005467">
    <property type="entry name" value="His_kinase_dom"/>
</dbReference>
<feature type="chain" id="PRO_5012515469" description="histidine kinase" evidence="7">
    <location>
        <begin position="26"/>
        <end position="693"/>
    </location>
</feature>
<evidence type="ECO:0000256" key="3">
    <source>
        <dbReference type="ARBA" id="ARBA00022553"/>
    </source>
</evidence>
<evidence type="ECO:0000313" key="9">
    <source>
        <dbReference type="EMBL" id="PAP75806.1"/>
    </source>
</evidence>
<dbReference type="CDD" id="cd16922">
    <property type="entry name" value="HATPase_EvgS-ArcB-TorS-like"/>
    <property type="match status" value="1"/>
</dbReference>
<evidence type="ECO:0000259" key="8">
    <source>
        <dbReference type="PROSITE" id="PS50109"/>
    </source>
</evidence>
<gene>
    <name evidence="9" type="ORF">BSZ37_04790</name>
</gene>
<evidence type="ECO:0000256" key="2">
    <source>
        <dbReference type="ARBA" id="ARBA00012438"/>
    </source>
</evidence>
<keyword evidence="10" id="KW-1185">Reference proteome</keyword>
<keyword evidence="3" id="KW-0597">Phosphoprotein</keyword>
<dbReference type="SUPFAM" id="SSF55785">
    <property type="entry name" value="PYP-like sensor domain (PAS domain)"/>
    <property type="match status" value="1"/>
</dbReference>
<evidence type="ECO:0000256" key="4">
    <source>
        <dbReference type="ARBA" id="ARBA00022679"/>
    </source>
</evidence>
<dbReference type="InterPro" id="IPR000014">
    <property type="entry name" value="PAS"/>
</dbReference>
<feature type="compositionally biased region" description="Basic and acidic residues" evidence="6">
    <location>
        <begin position="130"/>
        <end position="144"/>
    </location>
</feature>
<dbReference type="Pfam" id="PF02518">
    <property type="entry name" value="HATPase_c"/>
    <property type="match status" value="1"/>
</dbReference>
<comment type="catalytic activity">
    <reaction evidence="1">
        <text>ATP + protein L-histidine = ADP + protein N-phospho-L-histidine.</text>
        <dbReference type="EC" id="2.7.13.3"/>
    </reaction>
</comment>
<keyword evidence="5" id="KW-0418">Kinase</keyword>
<dbReference type="CDD" id="cd00082">
    <property type="entry name" value="HisKA"/>
    <property type="match status" value="1"/>
</dbReference>
<dbReference type="InterPro" id="IPR036097">
    <property type="entry name" value="HisK_dim/P_sf"/>
</dbReference>
<dbReference type="PANTHER" id="PTHR43047">
    <property type="entry name" value="TWO-COMPONENT HISTIDINE PROTEIN KINASE"/>
    <property type="match status" value="1"/>
</dbReference>
<dbReference type="Pfam" id="PF13188">
    <property type="entry name" value="PAS_8"/>
    <property type="match status" value="1"/>
</dbReference>
<reference evidence="9 10" key="1">
    <citation type="submission" date="2016-11" db="EMBL/GenBank/DDBJ databases">
        <title>Study of marine rhodopsin-containing bacteria.</title>
        <authorList>
            <person name="Yoshizawa S."/>
            <person name="Kumagai Y."/>
            <person name="Kogure K."/>
        </authorList>
    </citation>
    <scope>NUCLEOTIDE SEQUENCE [LARGE SCALE GENOMIC DNA]</scope>
    <source>
        <strain evidence="9 10">SAORIC-28</strain>
    </source>
</reference>
<dbReference type="OrthoDB" id="9796457at2"/>
<dbReference type="SMART" id="SM00387">
    <property type="entry name" value="HATPase_c"/>
    <property type="match status" value="1"/>
</dbReference>
<dbReference type="Gene3D" id="3.30.450.20">
    <property type="entry name" value="PAS domain"/>
    <property type="match status" value="1"/>
</dbReference>
<comment type="caution">
    <text evidence="9">The sequence shown here is derived from an EMBL/GenBank/DDBJ whole genome shotgun (WGS) entry which is preliminary data.</text>
</comment>
<feature type="domain" description="Histidine kinase" evidence="8">
    <location>
        <begin position="432"/>
        <end position="646"/>
    </location>
</feature>
<accession>A0A271IX46</accession>
<evidence type="ECO:0000256" key="6">
    <source>
        <dbReference type="SAM" id="MobiDB-lite"/>
    </source>
</evidence>
<evidence type="ECO:0000256" key="1">
    <source>
        <dbReference type="ARBA" id="ARBA00000085"/>
    </source>
</evidence>
<dbReference type="RefSeq" id="WP_095509450.1">
    <property type="nucleotide sequence ID" value="NZ_MQWD01000001.1"/>
</dbReference>
<keyword evidence="7" id="KW-0732">Signal</keyword>
<dbReference type="InterPro" id="IPR036890">
    <property type="entry name" value="HATPase_C_sf"/>
</dbReference>
<dbReference type="GO" id="GO:0000155">
    <property type="term" value="F:phosphorelay sensor kinase activity"/>
    <property type="evidence" value="ECO:0007669"/>
    <property type="project" value="InterPro"/>
</dbReference>
<dbReference type="Pfam" id="PF00512">
    <property type="entry name" value="HisKA"/>
    <property type="match status" value="1"/>
</dbReference>
<dbReference type="AlphaFoldDB" id="A0A271IX46"/>
<dbReference type="SUPFAM" id="SSF55874">
    <property type="entry name" value="ATPase domain of HSP90 chaperone/DNA topoisomerase II/histidine kinase"/>
    <property type="match status" value="1"/>
</dbReference>
<evidence type="ECO:0000256" key="7">
    <source>
        <dbReference type="SAM" id="SignalP"/>
    </source>
</evidence>
<feature type="region of interest" description="Disordered" evidence="6">
    <location>
        <begin position="674"/>
        <end position="693"/>
    </location>
</feature>
<dbReference type="SMART" id="SM00388">
    <property type="entry name" value="HisKA"/>
    <property type="match status" value="1"/>
</dbReference>
<keyword evidence="4" id="KW-0808">Transferase</keyword>
<feature type="signal peptide" evidence="7">
    <location>
        <begin position="1"/>
        <end position="25"/>
    </location>
</feature>
<dbReference type="EMBL" id="MQWD01000001">
    <property type="protein sequence ID" value="PAP75806.1"/>
    <property type="molecule type" value="Genomic_DNA"/>
</dbReference>
<dbReference type="PROSITE" id="PS50109">
    <property type="entry name" value="HIS_KIN"/>
    <property type="match status" value="1"/>
</dbReference>
<organism evidence="9 10">
    <name type="scientific">Rubrivirga marina</name>
    <dbReference type="NCBI Taxonomy" id="1196024"/>
    <lineage>
        <taxon>Bacteria</taxon>
        <taxon>Pseudomonadati</taxon>
        <taxon>Rhodothermota</taxon>
        <taxon>Rhodothermia</taxon>
        <taxon>Rhodothermales</taxon>
        <taxon>Rubricoccaceae</taxon>
        <taxon>Rubrivirga</taxon>
    </lineage>
</organism>
<proteinExistence type="predicted"/>
<dbReference type="SUPFAM" id="SSF47384">
    <property type="entry name" value="Homodimeric domain of signal transducing histidine kinase"/>
    <property type="match status" value="1"/>
</dbReference>
<dbReference type="InterPro" id="IPR003661">
    <property type="entry name" value="HisK_dim/P_dom"/>
</dbReference>
<dbReference type="EC" id="2.7.13.3" evidence="2"/>
<evidence type="ECO:0000313" key="10">
    <source>
        <dbReference type="Proteomes" id="UP000216339"/>
    </source>
</evidence>
<dbReference type="Gene3D" id="1.10.287.130">
    <property type="match status" value="1"/>
</dbReference>
<dbReference type="Proteomes" id="UP000216339">
    <property type="component" value="Unassembled WGS sequence"/>
</dbReference>
<sequence length="693" mass="74031">MPRFRPRVLWIAALACLCAAGTPHAQTAGEGDLSSIRSLRNDGDGDGVPDRVGKRVVVTGRVTAGTGLIRAGLGEAYVQDGTGGLRLVFPPDADAVLSGDSLRLAGTLGFRDGMLELQNPEARALPGPAREIEPARLTPDKRPDGGSGPDIEGHEGELVVVEGRVLEIENTPGGRIMILLSGTDLIQVFAYTLRPAPVSFDAVRIGDYARVRGIAAQYDPQPPYDGSYLVYPLVDGDVKKAGLSPTEYRNGALGVAGLLLIAVLWAVLLRRQVRKRSEALRASEVRYGHLFNAAADPVLLLDVKRGGEVIEANRAAQRAFGIDVNGDRPDGRSVRLAQLAADEDEASLHLAEADQKGSASGVLELTWADHTHVPYEIVTRRLQEGRTFVAIARNVTERRAYEHGLLSAISAAEEAREQAEEAARLKSAILANMSHEIRTPLTAILGFADILREEVADDLYEYADTIRTGGQRLLDTLNDILDFARLDAERAGVLPEPIDAAVVVRESVALLAPLAKQKGLGLHLQSTASSVPATHSEPALGRVVTNLVGNAIKFTERGEVRVSLHAAPDFFAIRVQDTGVGISEAFLPELFEAFKQESHGHGRDFEGTGLGLAITRRLVDLMGGEIRVWSQKGEGTLFEVALPLHAPNADAPEAPPEIPHIPSPEELVATREAVRADGASSHAAPPTAFGVPA</sequence>